<sequence>MSWKVKHDAKFLLLILVISSACTELDSASAGGIVGRPCESSEECGSIFNSCCVIQRYQRGEKGVCRQRANLGEHCSITMFRSHVTNNYYAPYLKACPCYQPRYTCFRKNPRDRNALGVCQK</sequence>
<name>A0A131YSN8_RHIAP</name>
<evidence type="ECO:0000313" key="2">
    <source>
        <dbReference type="EMBL" id="JAP82259.1"/>
    </source>
</evidence>
<evidence type="ECO:0008006" key="3">
    <source>
        <dbReference type="Google" id="ProtNLM"/>
    </source>
</evidence>
<accession>A0A131YSN8</accession>
<protein>
    <recommendedName>
        <fullName evidence="3">Ixodegrin B</fullName>
    </recommendedName>
</protein>
<feature type="chain" id="PRO_5007286005" description="Ixodegrin B" evidence="1">
    <location>
        <begin position="31"/>
        <end position="121"/>
    </location>
</feature>
<dbReference type="Gene3D" id="2.10.80.10">
    <property type="entry name" value="Lipase, subunit A"/>
    <property type="match status" value="1"/>
</dbReference>
<dbReference type="AlphaFoldDB" id="A0A131YSN8"/>
<proteinExistence type="predicted"/>
<keyword evidence="1" id="KW-0732">Signal</keyword>
<evidence type="ECO:0000256" key="1">
    <source>
        <dbReference type="SAM" id="SignalP"/>
    </source>
</evidence>
<reference evidence="2" key="1">
    <citation type="journal article" date="2016" name="Ticks Tick Borne Dis.">
        <title>De novo assembly and annotation of the salivary gland transcriptome of Rhipicephalus appendiculatus male and female ticks during blood feeding.</title>
        <authorList>
            <person name="de Castro M.H."/>
            <person name="de Klerk D."/>
            <person name="Pienaar R."/>
            <person name="Latif A.A."/>
            <person name="Rees D.J."/>
            <person name="Mans B.J."/>
        </authorList>
    </citation>
    <scope>NUCLEOTIDE SEQUENCE</scope>
    <source>
        <tissue evidence="2">Salivary glands</tissue>
    </source>
</reference>
<dbReference type="EMBL" id="GEDV01006298">
    <property type="protein sequence ID" value="JAP82259.1"/>
    <property type="molecule type" value="Transcribed_RNA"/>
</dbReference>
<organism evidence="2">
    <name type="scientific">Rhipicephalus appendiculatus</name>
    <name type="common">Brown ear tick</name>
    <dbReference type="NCBI Taxonomy" id="34631"/>
    <lineage>
        <taxon>Eukaryota</taxon>
        <taxon>Metazoa</taxon>
        <taxon>Ecdysozoa</taxon>
        <taxon>Arthropoda</taxon>
        <taxon>Chelicerata</taxon>
        <taxon>Arachnida</taxon>
        <taxon>Acari</taxon>
        <taxon>Parasitiformes</taxon>
        <taxon>Ixodida</taxon>
        <taxon>Ixodoidea</taxon>
        <taxon>Ixodidae</taxon>
        <taxon>Rhipicephalinae</taxon>
        <taxon>Rhipicephalus</taxon>
        <taxon>Rhipicephalus</taxon>
    </lineage>
</organism>
<feature type="signal peptide" evidence="1">
    <location>
        <begin position="1"/>
        <end position="30"/>
    </location>
</feature>
<dbReference type="PROSITE" id="PS51257">
    <property type="entry name" value="PROKAR_LIPOPROTEIN"/>
    <property type="match status" value="1"/>
</dbReference>